<evidence type="ECO:0000313" key="2">
    <source>
        <dbReference type="EMBL" id="KAJ1155418.1"/>
    </source>
</evidence>
<name>A0AAV7RX49_PLEWA</name>
<comment type="caution">
    <text evidence="2">The sequence shown here is derived from an EMBL/GenBank/DDBJ whole genome shotgun (WGS) entry which is preliminary data.</text>
</comment>
<organism evidence="2 3">
    <name type="scientific">Pleurodeles waltl</name>
    <name type="common">Iberian ribbed newt</name>
    <dbReference type="NCBI Taxonomy" id="8319"/>
    <lineage>
        <taxon>Eukaryota</taxon>
        <taxon>Metazoa</taxon>
        <taxon>Chordata</taxon>
        <taxon>Craniata</taxon>
        <taxon>Vertebrata</taxon>
        <taxon>Euteleostomi</taxon>
        <taxon>Amphibia</taxon>
        <taxon>Batrachia</taxon>
        <taxon>Caudata</taxon>
        <taxon>Salamandroidea</taxon>
        <taxon>Salamandridae</taxon>
        <taxon>Pleurodelinae</taxon>
        <taxon>Pleurodeles</taxon>
    </lineage>
</organism>
<dbReference type="Proteomes" id="UP001066276">
    <property type="component" value="Chromosome 5"/>
</dbReference>
<evidence type="ECO:0000256" key="1">
    <source>
        <dbReference type="SAM" id="MobiDB-lite"/>
    </source>
</evidence>
<dbReference type="EMBL" id="JANPWB010000009">
    <property type="protein sequence ID" value="KAJ1155418.1"/>
    <property type="molecule type" value="Genomic_DNA"/>
</dbReference>
<proteinExistence type="predicted"/>
<protein>
    <submittedName>
        <fullName evidence="2">Uncharacterized protein</fullName>
    </submittedName>
</protein>
<sequence>MRSGVGDPDVHPPPANPVTPAANRGVFKPTPLFSKKKNFSSDSTGRGITVRSRAEGNCGSDSTGRRIPVRSGDEEKMPE</sequence>
<accession>A0AAV7RX49</accession>
<gene>
    <name evidence="2" type="ORF">NDU88_008148</name>
</gene>
<feature type="region of interest" description="Disordered" evidence="1">
    <location>
        <begin position="1"/>
        <end position="79"/>
    </location>
</feature>
<evidence type="ECO:0000313" key="3">
    <source>
        <dbReference type="Proteomes" id="UP001066276"/>
    </source>
</evidence>
<reference evidence="2" key="1">
    <citation type="journal article" date="2022" name="bioRxiv">
        <title>Sequencing and chromosome-scale assembly of the giantPleurodeles waltlgenome.</title>
        <authorList>
            <person name="Brown T."/>
            <person name="Elewa A."/>
            <person name="Iarovenko S."/>
            <person name="Subramanian E."/>
            <person name="Araus A.J."/>
            <person name="Petzold A."/>
            <person name="Susuki M."/>
            <person name="Suzuki K.-i.T."/>
            <person name="Hayashi T."/>
            <person name="Toyoda A."/>
            <person name="Oliveira C."/>
            <person name="Osipova E."/>
            <person name="Leigh N.D."/>
            <person name="Simon A."/>
            <person name="Yun M.H."/>
        </authorList>
    </citation>
    <scope>NUCLEOTIDE SEQUENCE</scope>
    <source>
        <strain evidence="2">20211129_DDA</strain>
        <tissue evidence="2">Liver</tissue>
    </source>
</reference>
<keyword evidence="3" id="KW-1185">Reference proteome</keyword>
<dbReference type="AlphaFoldDB" id="A0AAV7RX49"/>